<sequence>MIQLHKLVKGLHQCPSHYYSIDMANCVCRLNSSLISGRQVRTMHKNDVVVHSDIKTHTRIIDNKNDHLFNIEPPEMPIALHFYLSPDSTCSEDGLSTLLSP</sequence>
<dbReference type="AlphaFoldDB" id="A0A0B7B4X8"/>
<gene>
    <name evidence="1" type="primary">ORF158670</name>
</gene>
<dbReference type="EMBL" id="HACG01040481">
    <property type="protein sequence ID" value="CEK87346.1"/>
    <property type="molecule type" value="Transcribed_RNA"/>
</dbReference>
<evidence type="ECO:0000313" key="1">
    <source>
        <dbReference type="EMBL" id="CEK87346.1"/>
    </source>
</evidence>
<proteinExistence type="predicted"/>
<protein>
    <submittedName>
        <fullName evidence="1">Uncharacterized protein</fullName>
    </submittedName>
</protein>
<accession>A0A0B7B4X8</accession>
<organism evidence="1">
    <name type="scientific">Arion vulgaris</name>
    <dbReference type="NCBI Taxonomy" id="1028688"/>
    <lineage>
        <taxon>Eukaryota</taxon>
        <taxon>Metazoa</taxon>
        <taxon>Spiralia</taxon>
        <taxon>Lophotrochozoa</taxon>
        <taxon>Mollusca</taxon>
        <taxon>Gastropoda</taxon>
        <taxon>Heterobranchia</taxon>
        <taxon>Euthyneura</taxon>
        <taxon>Panpulmonata</taxon>
        <taxon>Eupulmonata</taxon>
        <taxon>Stylommatophora</taxon>
        <taxon>Helicina</taxon>
        <taxon>Arionoidea</taxon>
        <taxon>Arionidae</taxon>
        <taxon>Arion</taxon>
    </lineage>
</organism>
<reference evidence="1" key="1">
    <citation type="submission" date="2014-12" db="EMBL/GenBank/DDBJ databases">
        <title>Insight into the proteome of Arion vulgaris.</title>
        <authorList>
            <person name="Aradska J."/>
            <person name="Bulat T."/>
            <person name="Smidak R."/>
            <person name="Sarate P."/>
            <person name="Gangsoo J."/>
            <person name="Sialana F."/>
            <person name="Bilban M."/>
            <person name="Lubec G."/>
        </authorList>
    </citation>
    <scope>NUCLEOTIDE SEQUENCE</scope>
    <source>
        <tissue evidence="1">Skin</tissue>
    </source>
</reference>
<name>A0A0B7B4X8_9EUPU</name>